<keyword evidence="7" id="KW-0444">Lipid biosynthesis</keyword>
<reference evidence="10 11" key="1">
    <citation type="submission" date="2016-10" db="EMBL/GenBank/DDBJ databases">
        <authorList>
            <person name="de Groot N.N."/>
        </authorList>
    </citation>
    <scope>NUCLEOTIDE SEQUENCE [LARGE SCALE GENOMIC DNA]</scope>
    <source>
        <strain evidence="10 11">CGMCC 4.3491</strain>
    </source>
</reference>
<dbReference type="Proteomes" id="UP000198891">
    <property type="component" value="Unassembled WGS sequence"/>
</dbReference>
<evidence type="ECO:0000313" key="11">
    <source>
        <dbReference type="Proteomes" id="UP000198891"/>
    </source>
</evidence>
<comment type="similarity">
    <text evidence="2">Belongs to the diacylglycerol/lipid kinase family.</text>
</comment>
<keyword evidence="11" id="KW-1185">Reference proteome</keyword>
<dbReference type="Pfam" id="PF00781">
    <property type="entry name" value="DAGK_cat"/>
    <property type="match status" value="1"/>
</dbReference>
<feature type="domain" description="DAGKc" evidence="9">
    <location>
        <begin position="2"/>
        <end position="132"/>
    </location>
</feature>
<dbReference type="EMBL" id="FNPZ01000001">
    <property type="protein sequence ID" value="SDY87338.1"/>
    <property type="molecule type" value="Genomic_DNA"/>
</dbReference>
<evidence type="ECO:0000256" key="7">
    <source>
        <dbReference type="ARBA" id="ARBA00023209"/>
    </source>
</evidence>
<evidence type="ECO:0000313" key="10">
    <source>
        <dbReference type="EMBL" id="SDY87338.1"/>
    </source>
</evidence>
<keyword evidence="4" id="KW-0547">Nucleotide-binding</keyword>
<dbReference type="SUPFAM" id="SSF111331">
    <property type="entry name" value="NAD kinase/diacylglycerol kinase-like"/>
    <property type="match status" value="1"/>
</dbReference>
<dbReference type="STRING" id="381665.SAMN05216554_1821"/>
<protein>
    <submittedName>
        <fullName evidence="10">Diacylglycerol kinase family enzyme</fullName>
    </submittedName>
</protein>
<dbReference type="InterPro" id="IPR045540">
    <property type="entry name" value="YegS/DAGK_C"/>
</dbReference>
<dbReference type="GO" id="GO:0005524">
    <property type="term" value="F:ATP binding"/>
    <property type="evidence" value="ECO:0007669"/>
    <property type="project" value="UniProtKB-KW"/>
</dbReference>
<dbReference type="SMART" id="SM00046">
    <property type="entry name" value="DAGKc"/>
    <property type="match status" value="1"/>
</dbReference>
<dbReference type="Gene3D" id="2.60.200.40">
    <property type="match status" value="1"/>
</dbReference>
<dbReference type="InterPro" id="IPR001206">
    <property type="entry name" value="Diacylglycerol_kinase_cat_dom"/>
</dbReference>
<dbReference type="InterPro" id="IPR016064">
    <property type="entry name" value="NAD/diacylglycerol_kinase_sf"/>
</dbReference>
<evidence type="ECO:0000256" key="2">
    <source>
        <dbReference type="ARBA" id="ARBA00005983"/>
    </source>
</evidence>
<keyword evidence="8" id="KW-1208">Phospholipid metabolism</keyword>
<name>A0A1H3NEQ4_9MICO</name>
<keyword evidence="7" id="KW-0443">Lipid metabolism</keyword>
<dbReference type="AlphaFoldDB" id="A0A1H3NEQ4"/>
<keyword evidence="5 10" id="KW-0418">Kinase</keyword>
<organism evidence="10 11">
    <name type="scientific">Herbiconiux ginsengi</name>
    <dbReference type="NCBI Taxonomy" id="381665"/>
    <lineage>
        <taxon>Bacteria</taxon>
        <taxon>Bacillati</taxon>
        <taxon>Actinomycetota</taxon>
        <taxon>Actinomycetes</taxon>
        <taxon>Micrococcales</taxon>
        <taxon>Microbacteriaceae</taxon>
        <taxon>Herbiconiux</taxon>
    </lineage>
</organism>
<dbReference type="PANTHER" id="PTHR12358:SF54">
    <property type="entry name" value="SPHINGOSINE KINASE RELATED PROTEIN"/>
    <property type="match status" value="1"/>
</dbReference>
<dbReference type="Gene3D" id="3.40.50.10330">
    <property type="entry name" value="Probable inorganic polyphosphate/atp-NAD kinase, domain 1"/>
    <property type="match status" value="1"/>
</dbReference>
<dbReference type="InterPro" id="IPR017438">
    <property type="entry name" value="ATP-NAD_kinase_N"/>
</dbReference>
<comment type="cofactor">
    <cofactor evidence="1">
        <name>Mg(2+)</name>
        <dbReference type="ChEBI" id="CHEBI:18420"/>
    </cofactor>
</comment>
<proteinExistence type="inferred from homology"/>
<evidence type="ECO:0000256" key="4">
    <source>
        <dbReference type="ARBA" id="ARBA00022741"/>
    </source>
</evidence>
<evidence type="ECO:0000256" key="5">
    <source>
        <dbReference type="ARBA" id="ARBA00022777"/>
    </source>
</evidence>
<accession>A0A1H3NEQ4</accession>
<dbReference type="PANTHER" id="PTHR12358">
    <property type="entry name" value="SPHINGOSINE KINASE"/>
    <property type="match status" value="1"/>
</dbReference>
<dbReference type="GO" id="GO:0016301">
    <property type="term" value="F:kinase activity"/>
    <property type="evidence" value="ECO:0007669"/>
    <property type="project" value="UniProtKB-KW"/>
</dbReference>
<dbReference type="PROSITE" id="PS50146">
    <property type="entry name" value="DAGK"/>
    <property type="match status" value="1"/>
</dbReference>
<dbReference type="GO" id="GO:0008654">
    <property type="term" value="P:phospholipid biosynthetic process"/>
    <property type="evidence" value="ECO:0007669"/>
    <property type="project" value="UniProtKB-KW"/>
</dbReference>
<gene>
    <name evidence="10" type="ORF">SAMN05216554_1821</name>
</gene>
<evidence type="ECO:0000256" key="1">
    <source>
        <dbReference type="ARBA" id="ARBA00001946"/>
    </source>
</evidence>
<evidence type="ECO:0000256" key="8">
    <source>
        <dbReference type="ARBA" id="ARBA00023264"/>
    </source>
</evidence>
<keyword evidence="6" id="KW-0067">ATP-binding</keyword>
<evidence type="ECO:0000256" key="6">
    <source>
        <dbReference type="ARBA" id="ARBA00022840"/>
    </source>
</evidence>
<evidence type="ECO:0000256" key="3">
    <source>
        <dbReference type="ARBA" id="ARBA00022679"/>
    </source>
</evidence>
<keyword evidence="7" id="KW-0594">Phospholipid biosynthesis</keyword>
<sequence length="335" mass="36040">MHGRRLAAVVFNPVKVPVETLRHAVAAAEQEHGWAPTEWFETAELDSGTAAARAAIATAPDVVLVAGGDGTVRAVAQEIYRTGVPLALLPAGTGNLLARNLHLTLADLPHAVRTAFTGADRSIDIAFAASRTPDRAVVRRAFLVMAGIGLDANMAANTNPALKKRIGWLAYTDPIARSVLGNKQVNLHYRIDGGRPHALRAHTLIAGNCGTLTANILLLPDAVVDDGLLDVVVFRPKGPFGWARVGSRLATNGLFHRFRSGRWLMQRTPDLKGLNYVQARRFDVRFAAPQLLQLDGDVIGEVTEVSLTVLHQGLMLRVPRDDAEPRDGAPSQRSA</sequence>
<evidence type="ECO:0000259" key="9">
    <source>
        <dbReference type="PROSITE" id="PS50146"/>
    </source>
</evidence>
<dbReference type="Pfam" id="PF19279">
    <property type="entry name" value="YegS_C"/>
    <property type="match status" value="1"/>
</dbReference>
<keyword evidence="3" id="KW-0808">Transferase</keyword>
<dbReference type="InterPro" id="IPR050187">
    <property type="entry name" value="Lipid_Phosphate_FormReg"/>
</dbReference>